<dbReference type="InterPro" id="IPR036638">
    <property type="entry name" value="HLH_DNA-bd_sf"/>
</dbReference>
<dbReference type="AlphaFoldDB" id="A0A226C0R5"/>
<protein>
    <recommendedName>
        <fullName evidence="3">Aspartyl-phosphate phosphatase Spo0E family protein</fullName>
    </recommendedName>
</protein>
<dbReference type="InterPro" id="IPR037208">
    <property type="entry name" value="Spo0E-like_sf"/>
</dbReference>
<sequence>MLYHKLTKINSCYIILLPNIYVKGCLLLINVEKGHLLDKIEQLRTELGELGQKEHDFSDGIILEKSQQLDNLLNQYNELII</sequence>
<dbReference type="EMBL" id="NIQC01000003">
    <property type="protein sequence ID" value="OWZ84632.1"/>
    <property type="molecule type" value="Genomic_DNA"/>
</dbReference>
<keyword evidence="2" id="KW-1185">Reference proteome</keyword>
<dbReference type="Pfam" id="PF09388">
    <property type="entry name" value="SpoOE-like"/>
    <property type="match status" value="1"/>
</dbReference>
<dbReference type="SUPFAM" id="SSF140500">
    <property type="entry name" value="BAS1536-like"/>
    <property type="match status" value="1"/>
</dbReference>
<name>A0A226C0R5_9FIRM</name>
<evidence type="ECO:0000313" key="1">
    <source>
        <dbReference type="EMBL" id="OWZ84632.1"/>
    </source>
</evidence>
<organism evidence="1 2">
    <name type="scientific">Natranaerobius trueperi</name>
    <dbReference type="NCBI Taxonomy" id="759412"/>
    <lineage>
        <taxon>Bacteria</taxon>
        <taxon>Bacillati</taxon>
        <taxon>Bacillota</taxon>
        <taxon>Clostridia</taxon>
        <taxon>Natranaerobiales</taxon>
        <taxon>Natranaerobiaceae</taxon>
        <taxon>Natranaerobius</taxon>
    </lineage>
</organism>
<reference evidence="1 2" key="1">
    <citation type="submission" date="2017-06" db="EMBL/GenBank/DDBJ databases">
        <title>Draft Genome Sequence of Natranaerobius trueperi halophilic, alkalithermophilic bacteria from soda lakes.</title>
        <authorList>
            <person name="Zhao B."/>
        </authorList>
    </citation>
    <scope>NUCLEOTIDE SEQUENCE [LARGE SCALE GENOMIC DNA]</scope>
    <source>
        <strain evidence="1 2">DSM 18760</strain>
    </source>
</reference>
<proteinExistence type="predicted"/>
<evidence type="ECO:0000313" key="2">
    <source>
        <dbReference type="Proteomes" id="UP000214588"/>
    </source>
</evidence>
<evidence type="ECO:0008006" key="3">
    <source>
        <dbReference type="Google" id="ProtNLM"/>
    </source>
</evidence>
<dbReference type="Gene3D" id="4.10.280.10">
    <property type="entry name" value="Helix-loop-helix DNA-binding domain"/>
    <property type="match status" value="1"/>
</dbReference>
<comment type="caution">
    <text evidence="1">The sequence shown here is derived from an EMBL/GenBank/DDBJ whole genome shotgun (WGS) entry which is preliminary data.</text>
</comment>
<gene>
    <name evidence="1" type="ORF">CDO51_02405</name>
</gene>
<dbReference type="GO" id="GO:0046983">
    <property type="term" value="F:protein dimerization activity"/>
    <property type="evidence" value="ECO:0007669"/>
    <property type="project" value="InterPro"/>
</dbReference>
<accession>A0A226C0R5</accession>
<dbReference type="GO" id="GO:0043937">
    <property type="term" value="P:regulation of sporulation"/>
    <property type="evidence" value="ECO:0007669"/>
    <property type="project" value="InterPro"/>
</dbReference>
<dbReference type="InterPro" id="IPR018540">
    <property type="entry name" value="Spo0E-like"/>
</dbReference>
<dbReference type="Proteomes" id="UP000214588">
    <property type="component" value="Unassembled WGS sequence"/>
</dbReference>